<dbReference type="AlphaFoldDB" id="A0A7G6X297"/>
<name>A0A7G6X297_9ACTN</name>
<sequence>MARRPFAILTAFITTATALTAAVAAPVTASAAITCDTATTNGSTFYDGPSASKKYDARFSNTSVTVPELSTYTPQGAGTWYNWDGSGKNLLLVASYRDGADSHIYGLDPATGATVGVVSVAEAHVGGITTSKGWAFVTGTSNTIRKYRLTELRDAMKAAGTPYLAQIGTARSVAGASFLTSYGDSVWSGSFNETGRGTMYEYKIADDGTLTTVAGAWEIPTKTQGLLVTATHFIYATSYGRSNRSNLYVVRRGQKDLDAATLSCFRSPSMAEGITEYNGTAYQVYESGSHLYSGDPATLNVISKLHKATVSSLTSLA</sequence>
<reference evidence="2 3" key="2">
    <citation type="journal article" date="2020" name="Microbiol. Resour. Announc.">
        <title>Antarctic desert soil bacteria exhibit high novel natural product potential, evaluated through long-read genome sequencing and comparative genomics.</title>
        <authorList>
            <person name="Benaud N."/>
            <person name="Edwards R.J."/>
            <person name="Amos T.G."/>
            <person name="D'Agostino P.M."/>
            <person name="Gutierrez-Chavez C."/>
            <person name="Montgomery K."/>
            <person name="Nicetic I."/>
            <person name="Ferrari B.C."/>
        </authorList>
    </citation>
    <scope>NUCLEOTIDE SEQUENCE [LARGE SCALE GENOMIC DNA]</scope>
    <source>
        <strain evidence="2 3">SPB151</strain>
    </source>
</reference>
<evidence type="ECO:0000256" key="1">
    <source>
        <dbReference type="SAM" id="SignalP"/>
    </source>
</evidence>
<gene>
    <name evidence="2" type="ORF">F1D05_23705</name>
</gene>
<organism evidence="2 3">
    <name type="scientific">Kribbella qitaiheensis</name>
    <dbReference type="NCBI Taxonomy" id="1544730"/>
    <lineage>
        <taxon>Bacteria</taxon>
        <taxon>Bacillati</taxon>
        <taxon>Actinomycetota</taxon>
        <taxon>Actinomycetes</taxon>
        <taxon>Propionibacteriales</taxon>
        <taxon>Kribbellaceae</taxon>
        <taxon>Kribbella</taxon>
    </lineage>
</organism>
<feature type="chain" id="PRO_5028936538" evidence="1">
    <location>
        <begin position="32"/>
        <end position="317"/>
    </location>
</feature>
<keyword evidence="3" id="KW-1185">Reference proteome</keyword>
<protein>
    <submittedName>
        <fullName evidence="2">Uncharacterized protein</fullName>
    </submittedName>
</protein>
<dbReference type="EMBL" id="CP043661">
    <property type="protein sequence ID" value="QNE20362.1"/>
    <property type="molecule type" value="Genomic_DNA"/>
</dbReference>
<accession>A0A7G6X297</accession>
<dbReference type="Proteomes" id="UP000515563">
    <property type="component" value="Chromosome"/>
</dbReference>
<dbReference type="RefSeq" id="WP_185442551.1">
    <property type="nucleotide sequence ID" value="NZ_CP043661.1"/>
</dbReference>
<proteinExistence type="predicted"/>
<keyword evidence="1" id="KW-0732">Signal</keyword>
<reference evidence="3" key="1">
    <citation type="submission" date="2019-09" db="EMBL/GenBank/DDBJ databases">
        <title>Antimicrobial potential of Antarctic Bacteria.</title>
        <authorList>
            <person name="Benaud N."/>
            <person name="Edwards R.J."/>
            <person name="Ferrari B.C."/>
        </authorList>
    </citation>
    <scope>NUCLEOTIDE SEQUENCE [LARGE SCALE GENOMIC DNA]</scope>
    <source>
        <strain evidence="3">SPB151</strain>
    </source>
</reference>
<evidence type="ECO:0000313" key="2">
    <source>
        <dbReference type="EMBL" id="QNE20362.1"/>
    </source>
</evidence>
<dbReference type="SUPFAM" id="SSF63825">
    <property type="entry name" value="YWTD domain"/>
    <property type="match status" value="1"/>
</dbReference>
<evidence type="ECO:0000313" key="3">
    <source>
        <dbReference type="Proteomes" id="UP000515563"/>
    </source>
</evidence>
<dbReference type="KEGG" id="kqi:F1D05_23705"/>
<feature type="signal peptide" evidence="1">
    <location>
        <begin position="1"/>
        <end position="31"/>
    </location>
</feature>